<organism evidence="1 2">
    <name type="scientific">Inconstantimicrobium porci</name>
    <dbReference type="NCBI Taxonomy" id="2652291"/>
    <lineage>
        <taxon>Bacteria</taxon>
        <taxon>Bacillati</taxon>
        <taxon>Bacillota</taxon>
        <taxon>Clostridia</taxon>
        <taxon>Eubacteriales</taxon>
        <taxon>Clostridiaceae</taxon>
        <taxon>Inconstantimicrobium</taxon>
    </lineage>
</organism>
<sequence length="363" mass="41060">MAGKIKHYFACANTSKGFKNFFSSNLQNIKKVFILKGGPGTGKSTLMKKIGNLYCAKDFDIEFIHCSSDPDSLDGVIIRGMGVAIVDGTSPHVIEPTAPGALEEYINLGVAWNTDELAKYTDEILYINKKIHPLYELTYKKLSEALDIHDEWESVYISNMSFKKANTLANDIIRTLLGTVSYPKQSVTYHRFFGGSTPKGALDYVENITEPLKKRYFLKGRPGSGKSTLLKKIQEAGEAKGLVTEVYHCGFDPDSLDMILFPELELCIFDSTAPHEYQVSRPSDTVIDLYSELINKDTDQKFSKKINNIKSRYAKCTFEAISYLKNAKQLHDQLEKFYIQNTDFSILDKIYDNLVERIDKLNK</sequence>
<evidence type="ECO:0000313" key="2">
    <source>
        <dbReference type="Proteomes" id="UP000460287"/>
    </source>
</evidence>
<comment type="caution">
    <text evidence="1">The sequence shown here is derived from an EMBL/GenBank/DDBJ whole genome shotgun (WGS) entry which is preliminary data.</text>
</comment>
<name>A0A7X2MZ49_9CLOT</name>
<dbReference type="Proteomes" id="UP000460287">
    <property type="component" value="Unassembled WGS sequence"/>
</dbReference>
<proteinExistence type="predicted"/>
<dbReference type="Gene3D" id="3.40.50.300">
    <property type="entry name" value="P-loop containing nucleotide triphosphate hydrolases"/>
    <property type="match status" value="1"/>
</dbReference>
<dbReference type="SUPFAM" id="SSF52540">
    <property type="entry name" value="P-loop containing nucleoside triphosphate hydrolases"/>
    <property type="match status" value="2"/>
</dbReference>
<gene>
    <name evidence="1" type="ORF">FYJ33_10145</name>
</gene>
<protein>
    <recommendedName>
        <fullName evidence="3">ATPase</fullName>
    </recommendedName>
</protein>
<evidence type="ECO:0000313" key="1">
    <source>
        <dbReference type="EMBL" id="MSR91751.1"/>
    </source>
</evidence>
<reference evidence="1 2" key="1">
    <citation type="submission" date="2019-08" db="EMBL/GenBank/DDBJ databases">
        <title>In-depth cultivation of the pig gut microbiome towards novel bacterial diversity and tailored functional studies.</title>
        <authorList>
            <person name="Wylensek D."/>
            <person name="Hitch T.C.A."/>
            <person name="Clavel T."/>
        </authorList>
    </citation>
    <scope>NUCLEOTIDE SEQUENCE [LARGE SCALE GENOMIC DNA]</scope>
    <source>
        <strain evidence="1 2">WCA-383-APC-5B</strain>
    </source>
</reference>
<keyword evidence="2" id="KW-1185">Reference proteome</keyword>
<dbReference type="AlphaFoldDB" id="A0A7X2MZ49"/>
<evidence type="ECO:0008006" key="3">
    <source>
        <dbReference type="Google" id="ProtNLM"/>
    </source>
</evidence>
<dbReference type="EMBL" id="VULX01000015">
    <property type="protein sequence ID" value="MSR91751.1"/>
    <property type="molecule type" value="Genomic_DNA"/>
</dbReference>
<dbReference type="RefSeq" id="WP_154531649.1">
    <property type="nucleotide sequence ID" value="NZ_JAQXTV010000042.1"/>
</dbReference>
<accession>A0A7X2MZ49</accession>
<dbReference type="InterPro" id="IPR027417">
    <property type="entry name" value="P-loop_NTPase"/>
</dbReference>